<feature type="transmembrane region" description="Helical" evidence="1">
    <location>
        <begin position="168"/>
        <end position="186"/>
    </location>
</feature>
<reference evidence="3" key="1">
    <citation type="journal article" date="2019" name="Int. J. Syst. Evol. Microbiol.">
        <title>The Global Catalogue of Microorganisms (GCM) 10K type strain sequencing project: providing services to taxonomists for standard genome sequencing and annotation.</title>
        <authorList>
            <consortium name="The Broad Institute Genomics Platform"/>
            <consortium name="The Broad Institute Genome Sequencing Center for Infectious Disease"/>
            <person name="Wu L."/>
            <person name="Ma J."/>
        </authorList>
    </citation>
    <scope>NUCLEOTIDE SEQUENCE [LARGE SCALE GENOMIC DNA]</scope>
    <source>
        <strain evidence="3">CGMCC 4.7330</strain>
    </source>
</reference>
<keyword evidence="3" id="KW-1185">Reference proteome</keyword>
<keyword evidence="1" id="KW-0812">Transmembrane</keyword>
<feature type="transmembrane region" description="Helical" evidence="1">
    <location>
        <begin position="264"/>
        <end position="282"/>
    </location>
</feature>
<comment type="caution">
    <text evidence="2">The sequence shown here is derived from an EMBL/GenBank/DDBJ whole genome shotgun (WGS) entry which is preliminary data.</text>
</comment>
<proteinExistence type="predicted"/>
<feature type="transmembrane region" description="Helical" evidence="1">
    <location>
        <begin position="115"/>
        <end position="134"/>
    </location>
</feature>
<protein>
    <submittedName>
        <fullName evidence="2">Uncharacterized protein</fullName>
    </submittedName>
</protein>
<feature type="transmembrane region" description="Helical" evidence="1">
    <location>
        <begin position="83"/>
        <end position="103"/>
    </location>
</feature>
<evidence type="ECO:0000313" key="2">
    <source>
        <dbReference type="EMBL" id="MFC3962146.1"/>
    </source>
</evidence>
<keyword evidence="1" id="KW-0472">Membrane</keyword>
<sequence length="492" mass="53564">MSTDTAQRPLWLRHPILAVSLRWAPIVGGGAIAFHESLSRLQPGAENGQRVGYFVMLPLVALVAAIGIARRRYRELPIHDRQVDYIVGGMALVLAVVIVGLLVPRYPDTFDLLRLDMYAGVAYYFGGCVLMFGLRATGRFWPVWLVVLLFGPLPYRALAVLLGGDWKASAVVSVLFVGFCAGIAVARTWLRGLLGALAGLLVGLVLVGLLDLATTGIPNPLVQQLPAAVAVAGVGLYFIGHTIRHREPNAHLVPRREPTVARPWPALIVLAAATIALSLLPLPPPIDQRIGTGPPLVDQPGLSVPDGWTQTGFARLDWAPQYYGVGATLVRQAVTADRVVDAWDTKGRRRTLVVDTLNTDDVFNLQVYPGQTLYSTIYARRSDPLTIELAPGQTGRIYTIVDENLFLTWTYLSFIWHRGAVVESVRVIAVDNHEPGAPFPAPSPNMGSIAAQTFTIMMRGNAVAVDDKPEYKDVDLLTTFGRALVARQWEAP</sequence>
<name>A0ABV8DPX9_9NOCA</name>
<evidence type="ECO:0000256" key="1">
    <source>
        <dbReference type="SAM" id="Phobius"/>
    </source>
</evidence>
<feature type="transmembrane region" description="Helical" evidence="1">
    <location>
        <begin position="225"/>
        <end position="243"/>
    </location>
</feature>
<feature type="transmembrane region" description="Helical" evidence="1">
    <location>
        <begin position="53"/>
        <end position="71"/>
    </location>
</feature>
<feature type="transmembrane region" description="Helical" evidence="1">
    <location>
        <begin position="12"/>
        <end position="33"/>
    </location>
</feature>
<feature type="transmembrane region" description="Helical" evidence="1">
    <location>
        <begin position="141"/>
        <end position="162"/>
    </location>
</feature>
<keyword evidence="1" id="KW-1133">Transmembrane helix</keyword>
<dbReference type="Proteomes" id="UP001595696">
    <property type="component" value="Unassembled WGS sequence"/>
</dbReference>
<dbReference type="EMBL" id="JBHSAX010000008">
    <property type="protein sequence ID" value="MFC3962146.1"/>
    <property type="molecule type" value="Genomic_DNA"/>
</dbReference>
<dbReference type="RefSeq" id="WP_378611905.1">
    <property type="nucleotide sequence ID" value="NZ_JBHSAX010000008.1"/>
</dbReference>
<evidence type="ECO:0000313" key="3">
    <source>
        <dbReference type="Proteomes" id="UP001595696"/>
    </source>
</evidence>
<accession>A0ABV8DPX9</accession>
<feature type="transmembrane region" description="Helical" evidence="1">
    <location>
        <begin position="193"/>
        <end position="213"/>
    </location>
</feature>
<organism evidence="2 3">
    <name type="scientific">Nocardia jiangsuensis</name>
    <dbReference type="NCBI Taxonomy" id="1691563"/>
    <lineage>
        <taxon>Bacteria</taxon>
        <taxon>Bacillati</taxon>
        <taxon>Actinomycetota</taxon>
        <taxon>Actinomycetes</taxon>
        <taxon>Mycobacteriales</taxon>
        <taxon>Nocardiaceae</taxon>
        <taxon>Nocardia</taxon>
    </lineage>
</organism>
<gene>
    <name evidence="2" type="ORF">ACFO0B_09140</name>
</gene>